<gene>
    <name evidence="4" type="primary">ISY1</name>
    <name evidence="4" type="ORF">MNAN1_001234</name>
</gene>
<dbReference type="AlphaFoldDB" id="A0AAF0J1S4"/>
<evidence type="ECO:0000313" key="5">
    <source>
        <dbReference type="Proteomes" id="UP001213623"/>
    </source>
</evidence>
<dbReference type="Proteomes" id="UP001213623">
    <property type="component" value="Chromosome 2"/>
</dbReference>
<dbReference type="GO" id="GO:0005634">
    <property type="term" value="C:nucleus"/>
    <property type="evidence" value="ECO:0007669"/>
    <property type="project" value="UniProtKB-SubCell"/>
</dbReference>
<sequence length="188" mass="21781">MARNLEKAQSMLHRFRLNQMEELGLTKRNHDQGLTDYELRDLNDEINHLFREKGQWERQIAALGGANYRSGAPRILDDHGEEIPGMRGYRYYGRARELPGVKEHLRPADTQENKEEVSLKEQRIKAYQGLLPTYFGNDDEQDGVLLQEENAMEELGWTEGWRRVAATLELPSDWAPPAIPRPQPELLC</sequence>
<dbReference type="InterPro" id="IPR009360">
    <property type="entry name" value="Isy1"/>
</dbReference>
<dbReference type="Gene3D" id="1.10.287.660">
    <property type="entry name" value="Helix hairpin bin"/>
    <property type="match status" value="1"/>
</dbReference>
<accession>A0AAF0J1S4</accession>
<dbReference type="InterPro" id="IPR037200">
    <property type="entry name" value="Isy1_sf"/>
</dbReference>
<keyword evidence="5" id="KW-1185">Reference proteome</keyword>
<dbReference type="InterPro" id="IPR029012">
    <property type="entry name" value="Helix_hairpin_bin_sf"/>
</dbReference>
<proteinExistence type="inferred from homology"/>
<evidence type="ECO:0000256" key="3">
    <source>
        <dbReference type="ARBA" id="ARBA00023242"/>
    </source>
</evidence>
<evidence type="ECO:0000313" key="4">
    <source>
        <dbReference type="EMBL" id="WFD26257.1"/>
    </source>
</evidence>
<protein>
    <submittedName>
        <fullName evidence="4">NineTeen Complex (NTC) component</fullName>
    </submittedName>
</protein>
<dbReference type="PANTHER" id="PTHR13021">
    <property type="entry name" value="PRE-MRNA-SPLICING FACTOR ISY1"/>
    <property type="match status" value="1"/>
</dbReference>
<comment type="similarity">
    <text evidence="2">Belongs to the ISY1 family.</text>
</comment>
<keyword evidence="3" id="KW-0539">Nucleus</keyword>
<dbReference type="EMBL" id="CP119893">
    <property type="protein sequence ID" value="WFD26257.1"/>
    <property type="molecule type" value="Genomic_DNA"/>
</dbReference>
<evidence type="ECO:0000256" key="2">
    <source>
        <dbReference type="ARBA" id="ARBA00007002"/>
    </source>
</evidence>
<dbReference type="SUPFAM" id="SSF140102">
    <property type="entry name" value="ISY1 domain-like"/>
    <property type="match status" value="1"/>
</dbReference>
<dbReference type="Pfam" id="PF06246">
    <property type="entry name" value="Isy1"/>
    <property type="match status" value="2"/>
</dbReference>
<dbReference type="GO" id="GO:0000350">
    <property type="term" value="P:generation of catalytic spliceosome for second transesterification step"/>
    <property type="evidence" value="ECO:0007669"/>
    <property type="project" value="InterPro"/>
</dbReference>
<name>A0AAF0J1S4_9BASI</name>
<reference evidence="4" key="1">
    <citation type="submission" date="2023-03" db="EMBL/GenBank/DDBJ databases">
        <title>Mating type loci evolution in Malassezia.</title>
        <authorList>
            <person name="Coelho M.A."/>
        </authorList>
    </citation>
    <scope>NUCLEOTIDE SEQUENCE</scope>
    <source>
        <strain evidence="4">CBS 9557</strain>
    </source>
</reference>
<comment type="subcellular location">
    <subcellularLocation>
        <location evidence="1">Nucleus</location>
    </subcellularLocation>
</comment>
<evidence type="ECO:0000256" key="1">
    <source>
        <dbReference type="ARBA" id="ARBA00004123"/>
    </source>
</evidence>
<organism evidence="4 5">
    <name type="scientific">Malassezia nana</name>
    <dbReference type="NCBI Taxonomy" id="180528"/>
    <lineage>
        <taxon>Eukaryota</taxon>
        <taxon>Fungi</taxon>
        <taxon>Dikarya</taxon>
        <taxon>Basidiomycota</taxon>
        <taxon>Ustilaginomycotina</taxon>
        <taxon>Malasseziomycetes</taxon>
        <taxon>Malasseziales</taxon>
        <taxon>Malasseziaceae</taxon>
        <taxon>Malassezia</taxon>
    </lineage>
</organism>